<dbReference type="EMBL" id="JASBRG010000007">
    <property type="protein sequence ID" value="MDI3321610.1"/>
    <property type="molecule type" value="Genomic_DNA"/>
</dbReference>
<name>A0ABT6RGC5_9BACT</name>
<gene>
    <name evidence="2" type="ORF">QJ048_17570</name>
</gene>
<dbReference type="InterPro" id="IPR016130">
    <property type="entry name" value="Tyr_Pase_AS"/>
</dbReference>
<feature type="domain" description="Tyrosine specific protein phosphatases" evidence="1">
    <location>
        <begin position="86"/>
        <end position="157"/>
    </location>
</feature>
<dbReference type="SUPFAM" id="SSF52799">
    <property type="entry name" value="(Phosphotyrosine protein) phosphatases II"/>
    <property type="match status" value="1"/>
</dbReference>
<evidence type="ECO:0000313" key="3">
    <source>
        <dbReference type="Proteomes" id="UP001226434"/>
    </source>
</evidence>
<dbReference type="PROSITE" id="PS50056">
    <property type="entry name" value="TYR_PHOSPHATASE_2"/>
    <property type="match status" value="1"/>
</dbReference>
<comment type="caution">
    <text evidence="2">The sequence shown here is derived from an EMBL/GenBank/DDBJ whole genome shotgun (WGS) entry which is preliminary data.</text>
</comment>
<protein>
    <submittedName>
        <fullName evidence="2">Dual specificity protein phosphatase family protein</fullName>
    </submittedName>
</protein>
<evidence type="ECO:0000259" key="1">
    <source>
        <dbReference type="PROSITE" id="PS50056"/>
    </source>
</evidence>
<dbReference type="Gene3D" id="3.90.190.10">
    <property type="entry name" value="Protein tyrosine phosphatase superfamily"/>
    <property type="match status" value="1"/>
</dbReference>
<dbReference type="InterPro" id="IPR000387">
    <property type="entry name" value="Tyr_Pase_dom"/>
</dbReference>
<proteinExistence type="predicted"/>
<dbReference type="InterPro" id="IPR029021">
    <property type="entry name" value="Prot-tyrosine_phosphatase-like"/>
</dbReference>
<evidence type="ECO:0000313" key="2">
    <source>
        <dbReference type="EMBL" id="MDI3321610.1"/>
    </source>
</evidence>
<dbReference type="RefSeq" id="WP_282335715.1">
    <property type="nucleotide sequence ID" value="NZ_JASBRG010000007.1"/>
</dbReference>
<dbReference type="PROSITE" id="PS00383">
    <property type="entry name" value="TYR_PHOSPHATASE_1"/>
    <property type="match status" value="1"/>
</dbReference>
<organism evidence="2 3">
    <name type="scientific">Pinibacter soli</name>
    <dbReference type="NCBI Taxonomy" id="3044211"/>
    <lineage>
        <taxon>Bacteria</taxon>
        <taxon>Pseudomonadati</taxon>
        <taxon>Bacteroidota</taxon>
        <taxon>Chitinophagia</taxon>
        <taxon>Chitinophagales</taxon>
        <taxon>Chitinophagaceae</taxon>
        <taxon>Pinibacter</taxon>
    </lineage>
</organism>
<dbReference type="Proteomes" id="UP001226434">
    <property type="component" value="Unassembled WGS sequence"/>
</dbReference>
<reference evidence="2 3" key="1">
    <citation type="submission" date="2023-05" db="EMBL/GenBank/DDBJ databases">
        <title>Genome sequence of Pinibacter sp. MAH-24.</title>
        <authorList>
            <person name="Huq M.A."/>
        </authorList>
    </citation>
    <scope>NUCLEOTIDE SEQUENCE [LARGE SCALE GENOMIC DNA]</scope>
    <source>
        <strain evidence="2 3">MAH-24</strain>
    </source>
</reference>
<accession>A0ABT6RGC5</accession>
<keyword evidence="3" id="KW-1185">Reference proteome</keyword>
<sequence length="174" mass="19661">MFTKIYWIYHSDNAGRLGIMARPRGGDWLADEIASIKKQKVELLVSLLESEEVNELGLRQEETFCKDNSIEFISFPIADREVPKATDKVDWLTTYLAGVIQNGSSVVIHCRMGIGRSSLIAACILLLFGQRSDAIFVDISKVRGLKVPDTDSQVQWLKTREQKLRLISNCKNET</sequence>
<dbReference type="Pfam" id="PF22785">
    <property type="entry name" value="Tc-R-P"/>
    <property type="match status" value="1"/>
</dbReference>